<proteinExistence type="predicted"/>
<dbReference type="InterPro" id="IPR029063">
    <property type="entry name" value="SAM-dependent_MTases_sf"/>
</dbReference>
<gene>
    <name evidence="1" type="ORF">BGX16_1095</name>
</gene>
<name>A0A2M9A663_9BACT</name>
<protein>
    <submittedName>
        <fullName evidence="1">Carbamoylphosphate synthase large subunit</fullName>
    </submittedName>
</protein>
<comment type="caution">
    <text evidence="1">The sequence shown here is derived from an EMBL/GenBank/DDBJ whole genome shotgun (WGS) entry which is preliminary data.</text>
</comment>
<accession>A0A2M9A663</accession>
<dbReference type="Gene3D" id="3.40.50.150">
    <property type="entry name" value="Vaccinia Virus protein VP39"/>
    <property type="match status" value="1"/>
</dbReference>
<dbReference type="Proteomes" id="UP000231134">
    <property type="component" value="Unassembled WGS sequence"/>
</dbReference>
<dbReference type="CDD" id="cd02440">
    <property type="entry name" value="AdoMet_MTases"/>
    <property type="match status" value="1"/>
</dbReference>
<dbReference type="EMBL" id="PGEX01000001">
    <property type="protein sequence ID" value="PJJ41138.1"/>
    <property type="molecule type" value="Genomic_DNA"/>
</dbReference>
<dbReference type="SUPFAM" id="SSF53335">
    <property type="entry name" value="S-adenosyl-L-methionine-dependent methyltransferases"/>
    <property type="match status" value="1"/>
</dbReference>
<evidence type="ECO:0000313" key="2">
    <source>
        <dbReference type="Proteomes" id="UP000231134"/>
    </source>
</evidence>
<dbReference type="AlphaFoldDB" id="A0A2M9A663"/>
<organism evidence="1 2">
    <name type="scientific">Hallerella succinigenes</name>
    <dbReference type="NCBI Taxonomy" id="1896222"/>
    <lineage>
        <taxon>Bacteria</taxon>
        <taxon>Pseudomonadati</taxon>
        <taxon>Fibrobacterota</taxon>
        <taxon>Fibrobacteria</taxon>
        <taxon>Fibrobacterales</taxon>
        <taxon>Fibrobacteraceae</taxon>
        <taxon>Hallerella</taxon>
    </lineage>
</organism>
<dbReference type="Gene3D" id="3.30.470.20">
    <property type="entry name" value="ATP-grasp fold, B domain"/>
    <property type="match status" value="1"/>
</dbReference>
<dbReference type="SUPFAM" id="SSF56059">
    <property type="entry name" value="Glutathione synthetase ATP-binding domain-like"/>
    <property type="match status" value="1"/>
</dbReference>
<reference evidence="1 2" key="1">
    <citation type="submission" date="2017-11" db="EMBL/GenBank/DDBJ databases">
        <title>Animal gut microbial communities from fecal samples from Wisconsin, USA.</title>
        <authorList>
            <person name="Neumann A."/>
        </authorList>
    </citation>
    <scope>NUCLEOTIDE SEQUENCE [LARGE SCALE GENOMIC DNA]</scope>
    <source>
        <strain evidence="1 2">UWS3</strain>
    </source>
</reference>
<keyword evidence="2" id="KW-1185">Reference proteome</keyword>
<dbReference type="RefSeq" id="WP_100425139.1">
    <property type="nucleotide sequence ID" value="NZ_PGEX01000001.1"/>
</dbReference>
<evidence type="ECO:0000313" key="1">
    <source>
        <dbReference type="EMBL" id="PJJ41138.1"/>
    </source>
</evidence>
<sequence>MKTDEKQAIVIFSGFNMRAVIAFLRTLEKNHLDFYIIAISQNDPIFKSKYSSNVVSIREKISLDLADISKSLSKVRNITHADELFIAPSTEALNRFLQKNRPYFEELGCIIPLVPNDVYNIISDKKAFRDLCDANGILIPKEVDFDKTNIPFVIKPKYYETTEILSAPIIVDSEDVFNSIVFNGYDYFCEEFVKGNSYYILYYFSKNQKIYKLFQENIAQQPFGKSVIAAEISSASLDDSKFIAMFKKLNFQGLVMVEVRKKNNQLFMIEANPRFWGPSQLFVDYGQNFFDYFLEDYGFAVEHSSSINKNARYYWSGGLSYNTIWHNKSSFLPETFEPYDIYKRDDTREIYKQELIDRLKSSYNAISKHSQYQILPRSLSRCFAQETLNTKSRAEQQRFDYITQKVSLKGKSLIDIGANTGFFSFNAIEAGAKHVTSYEGNTAHAEFMSAATKLLELCSQMEVKNEYYNFNDTRKYDICFLLNVIHHLGDDYGDKSLSIEKAKEFMIQQLNKMSSICQTIVFQLGFNWKGNRETCLFDNGTKQEMIDFIKNGTKGFWDIKHIGVAEKQDKSIIYKDLSPQNIQRTDEMGEFLNRPIFIMESALFESKC</sequence>
<dbReference type="OrthoDB" id="1883113at2"/>